<comment type="caution">
    <text evidence="2">The sequence shown here is derived from an EMBL/GenBank/DDBJ whole genome shotgun (WGS) entry which is preliminary data.</text>
</comment>
<gene>
    <name evidence="2" type="ORF">GXW74_22090</name>
</gene>
<feature type="transmembrane region" description="Helical" evidence="1">
    <location>
        <begin position="179"/>
        <end position="197"/>
    </location>
</feature>
<feature type="transmembrane region" description="Helical" evidence="1">
    <location>
        <begin position="21"/>
        <end position="42"/>
    </location>
</feature>
<organism evidence="2 3">
    <name type="scientific">Neoroseomonas eburnea</name>
    <dbReference type="NCBI Taxonomy" id="1346889"/>
    <lineage>
        <taxon>Bacteria</taxon>
        <taxon>Pseudomonadati</taxon>
        <taxon>Pseudomonadota</taxon>
        <taxon>Alphaproteobacteria</taxon>
        <taxon>Acetobacterales</taxon>
        <taxon>Acetobacteraceae</taxon>
        <taxon>Neoroseomonas</taxon>
    </lineage>
</organism>
<sequence>MPSLPWRSPWRDASGSLTGMGLDTVPMVAVSGIIAALAAVIWAGGGRLLGWPRLAGAAGGFGLLVGLMALFGVINASPRQLVERLPALALVGLVAGLLADGGRARQVAGSLLGLLAGAWWMAGAPMHPDSLLRAAPVALGLFAAMALALRGGATTAPMAMAWLALAAGVAAARAGGPYLPGALVGLGAILGAALTGAGQGMTARLPLALTLAGIAAVPVLARAAPADVAAAAAPALALLAGPVVGRRLPVRLGAWLGPALAAVPAIGLALLLRR</sequence>
<evidence type="ECO:0000313" key="2">
    <source>
        <dbReference type="EMBL" id="MBR0683195.1"/>
    </source>
</evidence>
<reference evidence="2" key="1">
    <citation type="submission" date="2020-01" db="EMBL/GenBank/DDBJ databases">
        <authorList>
            <person name="Rat A."/>
        </authorList>
    </citation>
    <scope>NUCLEOTIDE SEQUENCE</scope>
    <source>
        <strain evidence="2">LMG 31228</strain>
    </source>
</reference>
<reference evidence="2" key="2">
    <citation type="journal article" date="2021" name="Syst. Appl. Microbiol.">
        <title>Roseomonas hellenica sp. nov., isolated from roots of wild-growing Alkanna tinctoria.</title>
        <authorList>
            <person name="Rat A."/>
            <person name="Naranjo H.D."/>
            <person name="Lebbe L."/>
            <person name="Cnockaert M."/>
            <person name="Krigas N."/>
            <person name="Grigoriadou K."/>
            <person name="Maloupa E."/>
            <person name="Willems A."/>
        </authorList>
    </citation>
    <scope>NUCLEOTIDE SEQUENCE</scope>
    <source>
        <strain evidence="2">LMG 31228</strain>
    </source>
</reference>
<feature type="transmembrane region" description="Helical" evidence="1">
    <location>
        <begin position="54"/>
        <end position="74"/>
    </location>
</feature>
<feature type="transmembrane region" description="Helical" evidence="1">
    <location>
        <begin position="228"/>
        <end position="246"/>
    </location>
</feature>
<keyword evidence="1" id="KW-0472">Membrane</keyword>
<feature type="transmembrane region" description="Helical" evidence="1">
    <location>
        <begin position="105"/>
        <end position="124"/>
    </location>
</feature>
<dbReference type="AlphaFoldDB" id="A0A9X9XHK9"/>
<feature type="transmembrane region" description="Helical" evidence="1">
    <location>
        <begin position="203"/>
        <end position="221"/>
    </location>
</feature>
<proteinExistence type="predicted"/>
<dbReference type="RefSeq" id="WP_211848768.1">
    <property type="nucleotide sequence ID" value="NZ_JAAEDL010000028.1"/>
</dbReference>
<evidence type="ECO:0000256" key="1">
    <source>
        <dbReference type="SAM" id="Phobius"/>
    </source>
</evidence>
<feature type="transmembrane region" description="Helical" evidence="1">
    <location>
        <begin position="155"/>
        <end position="172"/>
    </location>
</feature>
<keyword evidence="3" id="KW-1185">Reference proteome</keyword>
<accession>A0A9X9XHK9</accession>
<dbReference type="EMBL" id="JAAEDL010000028">
    <property type="protein sequence ID" value="MBR0683195.1"/>
    <property type="molecule type" value="Genomic_DNA"/>
</dbReference>
<evidence type="ECO:0000313" key="3">
    <source>
        <dbReference type="Proteomes" id="UP001138709"/>
    </source>
</evidence>
<keyword evidence="1" id="KW-1133">Transmembrane helix</keyword>
<dbReference type="Proteomes" id="UP001138709">
    <property type="component" value="Unassembled WGS sequence"/>
</dbReference>
<name>A0A9X9XHK9_9PROT</name>
<feature type="transmembrane region" description="Helical" evidence="1">
    <location>
        <begin position="252"/>
        <end position="272"/>
    </location>
</feature>
<protein>
    <submittedName>
        <fullName evidence="2">Uncharacterized protein</fullName>
    </submittedName>
</protein>
<feature type="transmembrane region" description="Helical" evidence="1">
    <location>
        <begin position="81"/>
        <end position="99"/>
    </location>
</feature>
<keyword evidence="1" id="KW-0812">Transmembrane</keyword>